<dbReference type="AlphaFoldDB" id="A0A1I2AGI6"/>
<organism evidence="1 2">
    <name type="scientific">Paenibacillus algorifonticola</name>
    <dbReference type="NCBI Taxonomy" id="684063"/>
    <lineage>
        <taxon>Bacteria</taxon>
        <taxon>Bacillati</taxon>
        <taxon>Bacillota</taxon>
        <taxon>Bacilli</taxon>
        <taxon>Bacillales</taxon>
        <taxon>Paenibacillaceae</taxon>
        <taxon>Paenibacillus</taxon>
    </lineage>
</organism>
<protein>
    <submittedName>
        <fullName evidence="1">Uncharacterized protein</fullName>
    </submittedName>
</protein>
<evidence type="ECO:0000313" key="2">
    <source>
        <dbReference type="Proteomes" id="UP000183410"/>
    </source>
</evidence>
<keyword evidence="2" id="KW-1185">Reference proteome</keyword>
<dbReference type="OrthoDB" id="3035623at2"/>
<dbReference type="RefSeq" id="WP_156182273.1">
    <property type="nucleotide sequence ID" value="NZ_FONN01000002.1"/>
</dbReference>
<proteinExistence type="predicted"/>
<accession>A0A1I2AGI6</accession>
<dbReference type="Proteomes" id="UP000183410">
    <property type="component" value="Unassembled WGS sequence"/>
</dbReference>
<sequence>MQKRLGVKVFYNDGDTSHTRFNGTAEEAEEYFVGTPFNFGWCDGKEIFKTCVKIETYE</sequence>
<dbReference type="EMBL" id="FONN01000002">
    <property type="protein sequence ID" value="SFE43095.1"/>
    <property type="molecule type" value="Genomic_DNA"/>
</dbReference>
<name>A0A1I2AGI6_9BACL</name>
<evidence type="ECO:0000313" key="1">
    <source>
        <dbReference type="EMBL" id="SFE43095.1"/>
    </source>
</evidence>
<reference evidence="2" key="1">
    <citation type="submission" date="2016-10" db="EMBL/GenBank/DDBJ databases">
        <authorList>
            <person name="Varghese N."/>
            <person name="Submissions S."/>
        </authorList>
    </citation>
    <scope>NUCLEOTIDE SEQUENCE [LARGE SCALE GENOMIC DNA]</scope>
    <source>
        <strain evidence="2">CGMCC 1.10223</strain>
    </source>
</reference>
<gene>
    <name evidence="1" type="ORF">SAMN04487969_102483</name>
</gene>